<keyword evidence="1" id="KW-0805">Transcription regulation</keyword>
<evidence type="ECO:0000313" key="5">
    <source>
        <dbReference type="EMBL" id="SIQ54039.1"/>
    </source>
</evidence>
<dbReference type="SUPFAM" id="SSF46689">
    <property type="entry name" value="Homeodomain-like"/>
    <property type="match status" value="1"/>
</dbReference>
<reference evidence="5 7" key="1">
    <citation type="submission" date="2017-01" db="EMBL/GenBank/DDBJ databases">
        <authorList>
            <person name="Varghese N."/>
            <person name="Submissions S."/>
        </authorList>
    </citation>
    <scope>NUCLEOTIDE SEQUENCE [LARGE SCALE GENOMIC DNA]</scope>
    <source>
        <strain evidence="5 7">ATCC 27950</strain>
    </source>
</reference>
<keyword evidence="3" id="KW-0804">Transcription</keyword>
<proteinExistence type="predicted"/>
<dbReference type="Proteomes" id="UP000185725">
    <property type="component" value="Unassembled WGS sequence"/>
</dbReference>
<dbReference type="OrthoDB" id="1156172at2"/>
<dbReference type="SMART" id="SM00342">
    <property type="entry name" value="HTH_ARAC"/>
    <property type="match status" value="1"/>
</dbReference>
<evidence type="ECO:0000259" key="4">
    <source>
        <dbReference type="PROSITE" id="PS01124"/>
    </source>
</evidence>
<reference evidence="6 8" key="2">
    <citation type="submission" date="2018-06" db="EMBL/GenBank/DDBJ databases">
        <authorList>
            <consortium name="Pathogen Informatics"/>
            <person name="Doyle S."/>
        </authorList>
    </citation>
    <scope>NUCLEOTIDE SEQUENCE [LARGE SCALE GENOMIC DNA]</scope>
    <source>
        <strain evidence="6 8">NCTC13560</strain>
    </source>
</reference>
<evidence type="ECO:0000313" key="8">
    <source>
        <dbReference type="Proteomes" id="UP000255231"/>
    </source>
</evidence>
<feature type="domain" description="HTH araC/xylS-type" evidence="4">
    <location>
        <begin position="220"/>
        <end position="318"/>
    </location>
</feature>
<name>A0A381F4X3_9FLAO</name>
<accession>A0A381F4X3</accession>
<dbReference type="InterPro" id="IPR009057">
    <property type="entry name" value="Homeodomain-like_sf"/>
</dbReference>
<sequence>MSSTNNEKQMLDLAEKLGMPASDFSATMHLLRLNEIHIVDMLPEMLLMIRSVIAEETFIYKRKPVNTVTKGLLFSFQNIFNHSSNNHTYQYSEKSLQARPHIRVTPLHLESEVVFPKGLTITQITILIEFDFLKSFIGKDQETFRYLFDDEKTFLIEEFMSPEMADLVTEIAGTPVSGILSEAYYKLRALELLYLLFKNLSKRQYVQYQSLRGDEIAALYRVRDAISFSLDDPLTQDELVKISGMNVLKLRKLFKQIFGKGIYEYCQYLRMKEAARLMQEKHLSVSEAGYQLGFTNLSYFGRLFEQHFGMKPKKWSAQHGLKGK</sequence>
<dbReference type="EMBL" id="FTMF01000006">
    <property type="protein sequence ID" value="SIQ54039.1"/>
    <property type="molecule type" value="Genomic_DNA"/>
</dbReference>
<evidence type="ECO:0000313" key="6">
    <source>
        <dbReference type="EMBL" id="SUX41611.1"/>
    </source>
</evidence>
<organism evidence="6 8">
    <name type="scientific">Chryseobacterium indoltheticum</name>
    <dbReference type="NCBI Taxonomy" id="254"/>
    <lineage>
        <taxon>Bacteria</taxon>
        <taxon>Pseudomonadati</taxon>
        <taxon>Bacteroidota</taxon>
        <taxon>Flavobacteriia</taxon>
        <taxon>Flavobacteriales</taxon>
        <taxon>Weeksellaceae</taxon>
        <taxon>Chryseobacterium group</taxon>
        <taxon>Chryseobacterium</taxon>
    </lineage>
</organism>
<evidence type="ECO:0000256" key="1">
    <source>
        <dbReference type="ARBA" id="ARBA00023015"/>
    </source>
</evidence>
<dbReference type="PANTHER" id="PTHR47893">
    <property type="entry name" value="REGULATORY PROTEIN PCHR"/>
    <property type="match status" value="1"/>
</dbReference>
<evidence type="ECO:0000256" key="2">
    <source>
        <dbReference type="ARBA" id="ARBA00023125"/>
    </source>
</evidence>
<dbReference type="KEGG" id="cil:EG358_15790"/>
<dbReference type="EMBL" id="UFVS01000001">
    <property type="protein sequence ID" value="SUX41611.1"/>
    <property type="molecule type" value="Genomic_DNA"/>
</dbReference>
<dbReference type="InterPro" id="IPR018062">
    <property type="entry name" value="HTH_AraC-typ_CS"/>
</dbReference>
<dbReference type="RefSeq" id="WP_076560525.1">
    <property type="nucleotide sequence ID" value="NZ_CP033929.1"/>
</dbReference>
<evidence type="ECO:0000256" key="3">
    <source>
        <dbReference type="ARBA" id="ARBA00023163"/>
    </source>
</evidence>
<keyword evidence="2 5" id="KW-0238">DNA-binding</keyword>
<dbReference type="PROSITE" id="PS00041">
    <property type="entry name" value="HTH_ARAC_FAMILY_1"/>
    <property type="match status" value="1"/>
</dbReference>
<dbReference type="GO" id="GO:0003700">
    <property type="term" value="F:DNA-binding transcription factor activity"/>
    <property type="evidence" value="ECO:0007669"/>
    <property type="project" value="InterPro"/>
</dbReference>
<keyword evidence="7" id="KW-1185">Reference proteome</keyword>
<dbReference type="Gene3D" id="1.10.10.60">
    <property type="entry name" value="Homeodomain-like"/>
    <property type="match status" value="1"/>
</dbReference>
<dbReference type="GO" id="GO:0043565">
    <property type="term" value="F:sequence-specific DNA binding"/>
    <property type="evidence" value="ECO:0007669"/>
    <property type="project" value="InterPro"/>
</dbReference>
<dbReference type="InterPro" id="IPR053142">
    <property type="entry name" value="PchR_regulatory_protein"/>
</dbReference>
<dbReference type="AlphaFoldDB" id="A0A381F4X3"/>
<evidence type="ECO:0000313" key="7">
    <source>
        <dbReference type="Proteomes" id="UP000185725"/>
    </source>
</evidence>
<dbReference type="GeneID" id="303675167"/>
<dbReference type="PROSITE" id="PS01124">
    <property type="entry name" value="HTH_ARAC_FAMILY_2"/>
    <property type="match status" value="1"/>
</dbReference>
<gene>
    <name evidence="6" type="primary">ypdC_1</name>
    <name evidence="6" type="ORF">NCTC13560_00411</name>
    <name evidence="5" type="ORF">SAMN05421682_10629</name>
</gene>
<dbReference type="Pfam" id="PF12833">
    <property type="entry name" value="HTH_18"/>
    <property type="match status" value="1"/>
</dbReference>
<protein>
    <submittedName>
        <fullName evidence="5">AraC-type DNA-binding protein</fullName>
    </submittedName>
    <submittedName>
        <fullName evidence="6">Uncharacterized HTH-type transcriptional regulator ypdC</fullName>
    </submittedName>
</protein>
<dbReference type="PANTHER" id="PTHR47893:SF1">
    <property type="entry name" value="REGULATORY PROTEIN PCHR"/>
    <property type="match status" value="1"/>
</dbReference>
<dbReference type="Proteomes" id="UP000255231">
    <property type="component" value="Unassembled WGS sequence"/>
</dbReference>
<dbReference type="InterPro" id="IPR018060">
    <property type="entry name" value="HTH_AraC"/>
</dbReference>